<dbReference type="AlphaFoldDB" id="A0A076EE87"/>
<evidence type="ECO:0000256" key="5">
    <source>
        <dbReference type="ARBA" id="ARBA00023002"/>
    </source>
</evidence>
<dbReference type="InterPro" id="IPR017972">
    <property type="entry name" value="Cyt_P450_CS"/>
</dbReference>
<evidence type="ECO:0000256" key="8">
    <source>
        <dbReference type="RuleBase" id="RU000461"/>
    </source>
</evidence>
<dbReference type="Proteomes" id="UP000028488">
    <property type="component" value="Chromosome"/>
</dbReference>
<evidence type="ECO:0000256" key="2">
    <source>
        <dbReference type="ARBA" id="ARBA00010617"/>
    </source>
</evidence>
<dbReference type="GO" id="GO:0020037">
    <property type="term" value="F:heme binding"/>
    <property type="evidence" value="ECO:0007669"/>
    <property type="project" value="InterPro"/>
</dbReference>
<accession>A0A076EE87</accession>
<dbReference type="Pfam" id="PF00067">
    <property type="entry name" value="p450"/>
    <property type="match status" value="1"/>
</dbReference>
<dbReference type="InterPro" id="IPR036396">
    <property type="entry name" value="Cyt_P450_sf"/>
</dbReference>
<dbReference type="eggNOG" id="COG2124">
    <property type="taxonomic scope" value="Bacteria"/>
</dbReference>
<sequence length="440" mass="49483">MTETTSAPHVSAASPGKCPVSQFAAEFNPFDEEYLQDPYAVFTRARNEEPVFYSPEIGYWVVSRYEDVVAIFRDTESYSATAAGELIKPPCPAAMEKLAAVDFVPSTMLVDEDAPLHTKRRRVLRKGVTDDRVAEIEPITRRFVGNCLDAMVKTGNADMVADMTFQVPALTAFVLMGVPEAEVERARGYASRFALWIWGRPTDEQQVELAGEFASYLQYAREHVERLIANPGDDYMSNAIKAWQKAGNDDVWDKTYLASIMQSHLYASHETTTNATANGFKVLLENRDQWKLLCNDPSLIPNAVEEILRYASSVPAWRRVTTRPVTIGGFDIAAGERILVLTGSANHDDAVFDDGDRFDITRQNADEHVAFGWGIHLCLGQALARMEMRVMLEETTKRLPHLNLVERQEWTYSPNTSFRGPERLLVQWDPAQNPVPDDRP</sequence>
<evidence type="ECO:0000256" key="3">
    <source>
        <dbReference type="ARBA" id="ARBA00022617"/>
    </source>
</evidence>
<comment type="cofactor">
    <cofactor evidence="1">
        <name>heme</name>
        <dbReference type="ChEBI" id="CHEBI:30413"/>
    </cofactor>
</comment>
<organism evidence="9 10">
    <name type="scientific">Rhodococcus opacus</name>
    <name type="common">Nocardia opaca</name>
    <dbReference type="NCBI Taxonomy" id="37919"/>
    <lineage>
        <taxon>Bacteria</taxon>
        <taxon>Bacillati</taxon>
        <taxon>Actinomycetota</taxon>
        <taxon>Actinomycetes</taxon>
        <taxon>Mycobacteriales</taxon>
        <taxon>Nocardiaceae</taxon>
        <taxon>Rhodococcus</taxon>
    </lineage>
</organism>
<reference evidence="9 10" key="1">
    <citation type="submission" date="2014-07" db="EMBL/GenBank/DDBJ databases">
        <title>Genome Sequence of Rhodococcus opacus Strain R7, a Biodegrader of Mono- and Polycyclic Aromatic Hydrocarbons.</title>
        <authorList>
            <person name="Di Gennaro P."/>
            <person name="Zampolli J."/>
            <person name="Presti I."/>
            <person name="Cappelletti M."/>
            <person name="D'Ursi P."/>
            <person name="Orro A."/>
            <person name="Mezzelani A."/>
            <person name="Milanesi L."/>
        </authorList>
    </citation>
    <scope>NUCLEOTIDE SEQUENCE [LARGE SCALE GENOMIC DNA]</scope>
    <source>
        <strain evidence="9 10">R7</strain>
    </source>
</reference>
<dbReference type="PANTHER" id="PTHR46696">
    <property type="entry name" value="P450, PUTATIVE (EUROFUNG)-RELATED"/>
    <property type="match status" value="1"/>
</dbReference>
<evidence type="ECO:0000313" key="10">
    <source>
        <dbReference type="Proteomes" id="UP000028488"/>
    </source>
</evidence>
<dbReference type="PRINTS" id="PR00359">
    <property type="entry name" value="BP450"/>
</dbReference>
<evidence type="ECO:0000256" key="6">
    <source>
        <dbReference type="ARBA" id="ARBA00023004"/>
    </source>
</evidence>
<keyword evidence="3 8" id="KW-0349">Heme</keyword>
<dbReference type="CDD" id="cd11078">
    <property type="entry name" value="CYP130-like"/>
    <property type="match status" value="1"/>
</dbReference>
<dbReference type="FunFam" id="1.10.630.10:FF:000018">
    <property type="entry name" value="Cytochrome P450 monooxygenase"/>
    <property type="match status" value="1"/>
</dbReference>
<comment type="similarity">
    <text evidence="2 8">Belongs to the cytochrome P450 family.</text>
</comment>
<keyword evidence="6 8" id="KW-0408">Iron</keyword>
<dbReference type="Gene3D" id="1.10.630.10">
    <property type="entry name" value="Cytochrome P450"/>
    <property type="match status" value="1"/>
</dbReference>
<keyword evidence="4 8" id="KW-0479">Metal-binding</keyword>
<keyword evidence="5 8" id="KW-0560">Oxidoreductase</keyword>
<dbReference type="GO" id="GO:0008395">
    <property type="term" value="F:steroid hydroxylase activity"/>
    <property type="evidence" value="ECO:0007669"/>
    <property type="project" value="TreeGrafter"/>
</dbReference>
<name>A0A076EE87_RHOOP</name>
<dbReference type="GO" id="GO:0036199">
    <property type="term" value="F:cholest-4-en-3-one 26-monooxygenase activity"/>
    <property type="evidence" value="ECO:0007669"/>
    <property type="project" value="TreeGrafter"/>
</dbReference>
<keyword evidence="7 8" id="KW-0503">Monooxygenase</keyword>
<dbReference type="RefSeq" id="WP_128638415.1">
    <property type="nucleotide sequence ID" value="NZ_CP008947.1"/>
</dbReference>
<evidence type="ECO:0000256" key="1">
    <source>
        <dbReference type="ARBA" id="ARBA00001971"/>
    </source>
</evidence>
<evidence type="ECO:0000313" key="9">
    <source>
        <dbReference type="EMBL" id="AII03447.1"/>
    </source>
</evidence>
<dbReference type="EMBL" id="CP008947">
    <property type="protein sequence ID" value="AII03447.1"/>
    <property type="molecule type" value="Genomic_DNA"/>
</dbReference>
<dbReference type="PROSITE" id="PS00086">
    <property type="entry name" value="CYTOCHROME_P450"/>
    <property type="match status" value="1"/>
</dbReference>
<dbReference type="GO" id="GO:0006707">
    <property type="term" value="P:cholesterol catabolic process"/>
    <property type="evidence" value="ECO:0007669"/>
    <property type="project" value="TreeGrafter"/>
</dbReference>
<protein>
    <submittedName>
        <fullName evidence="9">Cytochrome P450</fullName>
    </submittedName>
</protein>
<proteinExistence type="inferred from homology"/>
<dbReference type="SUPFAM" id="SSF48264">
    <property type="entry name" value="Cytochrome P450"/>
    <property type="match status" value="1"/>
</dbReference>
<dbReference type="PANTHER" id="PTHR46696:SF4">
    <property type="entry name" value="BIOTIN BIOSYNTHESIS CYTOCHROME P450"/>
    <property type="match status" value="1"/>
</dbReference>
<dbReference type="GO" id="GO:0005506">
    <property type="term" value="F:iron ion binding"/>
    <property type="evidence" value="ECO:0007669"/>
    <property type="project" value="InterPro"/>
</dbReference>
<dbReference type="InterPro" id="IPR002397">
    <property type="entry name" value="Cyt_P450_B"/>
</dbReference>
<evidence type="ECO:0000256" key="7">
    <source>
        <dbReference type="ARBA" id="ARBA00023033"/>
    </source>
</evidence>
<dbReference type="InterPro" id="IPR001128">
    <property type="entry name" value="Cyt_P450"/>
</dbReference>
<gene>
    <name evidence="9" type="ORF">EP51_01940</name>
</gene>
<evidence type="ECO:0000256" key="4">
    <source>
        <dbReference type="ARBA" id="ARBA00022723"/>
    </source>
</evidence>